<evidence type="ECO:0000313" key="4">
    <source>
        <dbReference type="Proteomes" id="UP001159363"/>
    </source>
</evidence>
<comment type="caution">
    <text evidence="3">The sequence shown here is derived from an EMBL/GenBank/DDBJ whole genome shotgun (WGS) entry which is preliminary data.</text>
</comment>
<dbReference type="Proteomes" id="UP001159363">
    <property type="component" value="Chromosome 3"/>
</dbReference>
<feature type="transmembrane region" description="Helical" evidence="2">
    <location>
        <begin position="129"/>
        <end position="156"/>
    </location>
</feature>
<evidence type="ECO:0000256" key="1">
    <source>
        <dbReference type="SAM" id="MobiDB-lite"/>
    </source>
</evidence>
<keyword evidence="2" id="KW-0472">Membrane</keyword>
<protein>
    <submittedName>
        <fullName evidence="3">Uncharacterized protein</fullName>
    </submittedName>
</protein>
<accession>A0ABQ9HW18</accession>
<dbReference type="EMBL" id="JARBHB010000003">
    <property type="protein sequence ID" value="KAJ8888570.1"/>
    <property type="molecule type" value="Genomic_DNA"/>
</dbReference>
<keyword evidence="2" id="KW-0812">Transmembrane</keyword>
<sequence>MTEDRGGSTPPQRQPAISKNPPPEWDSACNNIKSIHEWSPNTFPSTLIRGTTLPTGAAVAERLVRSPPIKAIRVQSPAGSPDFSHVGIAEDDAVGRRAFSGISRFHDSILTSIILVGSQDHAVKSRPNLFIIIITSLPTSLPFSLGAFLLVCLLRYMQAGAVILFKG</sequence>
<organism evidence="3 4">
    <name type="scientific">Dryococelus australis</name>
    <dbReference type="NCBI Taxonomy" id="614101"/>
    <lineage>
        <taxon>Eukaryota</taxon>
        <taxon>Metazoa</taxon>
        <taxon>Ecdysozoa</taxon>
        <taxon>Arthropoda</taxon>
        <taxon>Hexapoda</taxon>
        <taxon>Insecta</taxon>
        <taxon>Pterygota</taxon>
        <taxon>Neoptera</taxon>
        <taxon>Polyneoptera</taxon>
        <taxon>Phasmatodea</taxon>
        <taxon>Verophasmatodea</taxon>
        <taxon>Anareolatae</taxon>
        <taxon>Phasmatidae</taxon>
        <taxon>Eurycanthinae</taxon>
        <taxon>Dryococelus</taxon>
    </lineage>
</organism>
<evidence type="ECO:0000313" key="3">
    <source>
        <dbReference type="EMBL" id="KAJ8888570.1"/>
    </source>
</evidence>
<proteinExistence type="predicted"/>
<gene>
    <name evidence="3" type="ORF">PR048_008061</name>
</gene>
<name>A0ABQ9HW18_9NEOP</name>
<keyword evidence="4" id="KW-1185">Reference proteome</keyword>
<evidence type="ECO:0000256" key="2">
    <source>
        <dbReference type="SAM" id="Phobius"/>
    </source>
</evidence>
<feature type="region of interest" description="Disordered" evidence="1">
    <location>
        <begin position="1"/>
        <end position="25"/>
    </location>
</feature>
<reference evidence="3 4" key="1">
    <citation type="submission" date="2023-02" db="EMBL/GenBank/DDBJ databases">
        <title>LHISI_Scaffold_Assembly.</title>
        <authorList>
            <person name="Stuart O.P."/>
            <person name="Cleave R."/>
            <person name="Magrath M.J.L."/>
            <person name="Mikheyev A.S."/>
        </authorList>
    </citation>
    <scope>NUCLEOTIDE SEQUENCE [LARGE SCALE GENOMIC DNA]</scope>
    <source>
        <strain evidence="3">Daus_M_001</strain>
        <tissue evidence="3">Leg muscle</tissue>
    </source>
</reference>
<keyword evidence="2" id="KW-1133">Transmembrane helix</keyword>